<dbReference type="GeneID" id="54467773"/>
<gene>
    <name evidence="2 4" type="ORF">BDZ99DRAFT_546606</name>
</gene>
<dbReference type="Proteomes" id="UP000504636">
    <property type="component" value="Unplaced"/>
</dbReference>
<organism evidence="2">
    <name type="scientific">Mytilinidion resinicola</name>
    <dbReference type="NCBI Taxonomy" id="574789"/>
    <lineage>
        <taxon>Eukaryota</taxon>
        <taxon>Fungi</taxon>
        <taxon>Dikarya</taxon>
        <taxon>Ascomycota</taxon>
        <taxon>Pezizomycotina</taxon>
        <taxon>Dothideomycetes</taxon>
        <taxon>Pleosporomycetidae</taxon>
        <taxon>Mytilinidiales</taxon>
        <taxon>Mytilinidiaceae</taxon>
        <taxon>Mytilinidion</taxon>
    </lineage>
</organism>
<dbReference type="AlphaFoldDB" id="A0A6A6Y4M3"/>
<feature type="region of interest" description="Disordered" evidence="1">
    <location>
        <begin position="72"/>
        <end position="135"/>
    </location>
</feature>
<evidence type="ECO:0000313" key="2">
    <source>
        <dbReference type="EMBL" id="KAF2803468.1"/>
    </source>
</evidence>
<accession>A0A6A6Y4M3</accession>
<evidence type="ECO:0000313" key="4">
    <source>
        <dbReference type="RefSeq" id="XP_033570432.1"/>
    </source>
</evidence>
<reference evidence="4" key="3">
    <citation type="submission" date="2025-04" db="UniProtKB">
        <authorList>
            <consortium name="RefSeq"/>
        </authorList>
    </citation>
    <scope>IDENTIFICATION</scope>
    <source>
        <strain evidence="4">CBS 304.34</strain>
    </source>
</reference>
<reference evidence="4" key="2">
    <citation type="submission" date="2020-04" db="EMBL/GenBank/DDBJ databases">
        <authorList>
            <consortium name="NCBI Genome Project"/>
        </authorList>
    </citation>
    <scope>NUCLEOTIDE SEQUENCE</scope>
    <source>
        <strain evidence="4">CBS 304.34</strain>
    </source>
</reference>
<feature type="compositionally biased region" description="Low complexity" evidence="1">
    <location>
        <begin position="98"/>
        <end position="113"/>
    </location>
</feature>
<evidence type="ECO:0000313" key="3">
    <source>
        <dbReference type="Proteomes" id="UP000504636"/>
    </source>
</evidence>
<feature type="compositionally biased region" description="Basic residues" evidence="1">
    <location>
        <begin position="72"/>
        <end position="84"/>
    </location>
</feature>
<feature type="non-terminal residue" evidence="2">
    <location>
        <position position="1"/>
    </location>
</feature>
<evidence type="ECO:0000256" key="1">
    <source>
        <dbReference type="SAM" id="MobiDB-lite"/>
    </source>
</evidence>
<reference evidence="2 4" key="1">
    <citation type="journal article" date="2020" name="Stud. Mycol.">
        <title>101 Dothideomycetes genomes: a test case for predicting lifestyles and emergence of pathogens.</title>
        <authorList>
            <person name="Haridas S."/>
            <person name="Albert R."/>
            <person name="Binder M."/>
            <person name="Bloem J."/>
            <person name="Labutti K."/>
            <person name="Salamov A."/>
            <person name="Andreopoulos B."/>
            <person name="Baker S."/>
            <person name="Barry K."/>
            <person name="Bills G."/>
            <person name="Bluhm B."/>
            <person name="Cannon C."/>
            <person name="Castanera R."/>
            <person name="Culley D."/>
            <person name="Daum C."/>
            <person name="Ezra D."/>
            <person name="Gonzalez J."/>
            <person name="Henrissat B."/>
            <person name="Kuo A."/>
            <person name="Liang C."/>
            <person name="Lipzen A."/>
            <person name="Lutzoni F."/>
            <person name="Magnuson J."/>
            <person name="Mondo S."/>
            <person name="Nolan M."/>
            <person name="Ohm R."/>
            <person name="Pangilinan J."/>
            <person name="Park H.-J."/>
            <person name="Ramirez L."/>
            <person name="Alfaro M."/>
            <person name="Sun H."/>
            <person name="Tritt A."/>
            <person name="Yoshinaga Y."/>
            <person name="Zwiers L.-H."/>
            <person name="Turgeon B."/>
            <person name="Goodwin S."/>
            <person name="Spatafora J."/>
            <person name="Crous P."/>
            <person name="Grigoriev I."/>
        </authorList>
    </citation>
    <scope>NUCLEOTIDE SEQUENCE</scope>
    <source>
        <strain evidence="2 4">CBS 304.34</strain>
    </source>
</reference>
<sequence>FREHNFPIFQPILSSFLHFSTSLTLHTKSTKLLQHQNVFLRILYTNQAQNGSQQPEARRWYLPALRFLPRSNRRRAPSSVRRVRAQPPAGLGGGGAKGRLPCRNSATRGARSSASRRRANGPSALDGCRMGRKATQTRAIRPIRREARYLPRVPQPVGCVLRGR</sequence>
<dbReference type="EMBL" id="MU003717">
    <property type="protein sequence ID" value="KAF2803468.1"/>
    <property type="molecule type" value="Genomic_DNA"/>
</dbReference>
<protein>
    <submittedName>
        <fullName evidence="2 4">Uncharacterized protein</fullName>
    </submittedName>
</protein>
<dbReference type="RefSeq" id="XP_033570432.1">
    <property type="nucleotide sequence ID" value="XM_033726880.1"/>
</dbReference>
<name>A0A6A6Y4M3_9PEZI</name>
<keyword evidence="3" id="KW-1185">Reference proteome</keyword>
<proteinExistence type="predicted"/>